<evidence type="ECO:0000256" key="8">
    <source>
        <dbReference type="HAMAP-Rule" id="MF_00778"/>
    </source>
</evidence>
<dbReference type="EMBL" id="CP010519">
    <property type="protein sequence ID" value="AJE80723.1"/>
    <property type="molecule type" value="Genomic_DNA"/>
</dbReference>
<evidence type="ECO:0000256" key="3">
    <source>
        <dbReference type="ARBA" id="ARBA00011738"/>
    </source>
</evidence>
<accession>A0A0B5EFD1</accession>
<dbReference type="SUPFAM" id="SSF55399">
    <property type="entry name" value="Subtilisin inhibitor"/>
    <property type="match status" value="1"/>
</dbReference>
<evidence type="ECO:0000256" key="9">
    <source>
        <dbReference type="RuleBase" id="RU003471"/>
    </source>
</evidence>
<reference evidence="11 12" key="1">
    <citation type="submission" date="2015-01" db="EMBL/GenBank/DDBJ databases">
        <title>Enhanced salinomycin production by adjusting the supply of polyketide extender units in Streptomyce albus DSM 41398.</title>
        <authorList>
            <person name="Lu C."/>
        </authorList>
    </citation>
    <scope>NUCLEOTIDE SEQUENCE [LARGE SCALE GENOMIC DNA]</scope>
    <source>
        <strain evidence="12">ATCC 21838 / DSM 41398 / FERM P-419 / JCM 4703 / NBRC 107858</strain>
    </source>
</reference>
<evidence type="ECO:0000256" key="1">
    <source>
        <dbReference type="ARBA" id="ARBA00004613"/>
    </source>
</evidence>
<feature type="signal peptide" evidence="8">
    <location>
        <begin position="1"/>
        <end position="27"/>
    </location>
</feature>
<evidence type="ECO:0000256" key="6">
    <source>
        <dbReference type="ARBA" id="ARBA00022900"/>
    </source>
</evidence>
<dbReference type="HAMAP" id="MF_00778">
    <property type="entry name" value="SSI"/>
    <property type="match status" value="1"/>
</dbReference>
<name>A0A0B5EFD1_STRA4</name>
<feature type="chain" id="PRO_5008984862" description="Probable subtilase-type protease inhibitor" evidence="8">
    <location>
        <begin position="28"/>
        <end position="143"/>
    </location>
</feature>
<comment type="subunit">
    <text evidence="3 8">Homodimer.</text>
</comment>
<evidence type="ECO:0000313" key="11">
    <source>
        <dbReference type="EMBL" id="AJE80723.1"/>
    </source>
</evidence>
<comment type="similarity">
    <text evidence="2 8 9">Belongs to the protease inhibitor I16 (SSI) family.</text>
</comment>
<dbReference type="KEGG" id="sals:SLNWT_0347"/>
<sequence precursor="true">MHRTARLAATISLAAAALALPLAQASAAPQAAPASLYAPSELVLTLAHGTSAADSAPARAVTLSCGPTARGSHPDPAAACAELTAAQGDFDALAGSGQAVCDRRYAPVVITVSGVWQGKRTAYERTFSNECVKNSQGRTVFAF</sequence>
<dbReference type="InterPro" id="IPR020054">
    <property type="entry name" value="Prot_inh_SSI_I16_CS"/>
</dbReference>
<dbReference type="Pfam" id="PF00720">
    <property type="entry name" value="SSI"/>
    <property type="match status" value="1"/>
</dbReference>
<dbReference type="InterPro" id="IPR023549">
    <property type="entry name" value="Subtilisin_inhibitor"/>
</dbReference>
<organism evidence="11 12">
    <name type="scientific">Streptomyces albus (strain ATCC 21838 / DSM 41398 / FERM P-419 / JCM 4703 / NBRC 107858)</name>
    <dbReference type="NCBI Taxonomy" id="1081613"/>
    <lineage>
        <taxon>Bacteria</taxon>
        <taxon>Bacillati</taxon>
        <taxon>Actinomycetota</taxon>
        <taxon>Actinomycetes</taxon>
        <taxon>Kitasatosporales</taxon>
        <taxon>Streptomycetaceae</taxon>
        <taxon>Streptomyces</taxon>
    </lineage>
</organism>
<feature type="site" description="Reactive bond" evidence="8">
    <location>
        <begin position="103"/>
        <end position="104"/>
    </location>
</feature>
<keyword evidence="8" id="KW-0732">Signal</keyword>
<feature type="disulfide bond" evidence="8">
    <location>
        <begin position="101"/>
        <end position="131"/>
    </location>
</feature>
<dbReference type="PRINTS" id="PR00294">
    <property type="entry name" value="SSBTLNINHBTR"/>
</dbReference>
<keyword evidence="12" id="KW-1185">Reference proteome</keyword>
<evidence type="ECO:0000256" key="5">
    <source>
        <dbReference type="ARBA" id="ARBA00022690"/>
    </source>
</evidence>
<keyword evidence="6 8" id="KW-0722">Serine protease inhibitor</keyword>
<comment type="subcellular location">
    <subcellularLocation>
        <location evidence="1 8">Secreted</location>
    </subcellularLocation>
</comment>
<dbReference type="InterPro" id="IPR036819">
    <property type="entry name" value="Subtilisin_inhibitor-like_sf"/>
</dbReference>
<feature type="domain" description="Subtilisin inhibitor" evidence="10">
    <location>
        <begin position="38"/>
        <end position="129"/>
    </location>
</feature>
<comment type="function">
    <text evidence="8">Strong inhibitor of bacterial serine proteases such as subtilisin.</text>
</comment>
<dbReference type="GO" id="GO:0004867">
    <property type="term" value="F:serine-type endopeptidase inhibitor activity"/>
    <property type="evidence" value="ECO:0007669"/>
    <property type="project" value="UniProtKB-UniRule"/>
</dbReference>
<evidence type="ECO:0000256" key="2">
    <source>
        <dbReference type="ARBA" id="ARBA00010472"/>
    </source>
</evidence>
<keyword evidence="7 8" id="KW-1015">Disulfide bond</keyword>
<keyword evidence="4 8" id="KW-0964">Secreted</keyword>
<evidence type="ECO:0000256" key="4">
    <source>
        <dbReference type="ARBA" id="ARBA00022525"/>
    </source>
</evidence>
<evidence type="ECO:0000259" key="10">
    <source>
        <dbReference type="Pfam" id="PF00720"/>
    </source>
</evidence>
<dbReference type="Gene3D" id="3.30.350.10">
    <property type="entry name" value="Subtilisin inhibitor-like"/>
    <property type="match status" value="1"/>
</dbReference>
<feature type="disulfide bond" evidence="8">
    <location>
        <begin position="65"/>
        <end position="80"/>
    </location>
</feature>
<dbReference type="PROSITE" id="PS00999">
    <property type="entry name" value="SSI"/>
    <property type="match status" value="1"/>
</dbReference>
<keyword evidence="5 8" id="KW-0646">Protease inhibitor</keyword>
<dbReference type="InterPro" id="IPR000691">
    <property type="entry name" value="Prot_inh_I16_SSI"/>
</dbReference>
<dbReference type="GO" id="GO:0005576">
    <property type="term" value="C:extracellular region"/>
    <property type="evidence" value="ECO:0007669"/>
    <property type="project" value="UniProtKB-SubCell"/>
</dbReference>
<proteinExistence type="inferred from homology"/>
<evidence type="ECO:0000313" key="12">
    <source>
        <dbReference type="Proteomes" id="UP000031523"/>
    </source>
</evidence>
<dbReference type="Proteomes" id="UP000031523">
    <property type="component" value="Chromosome"/>
</dbReference>
<evidence type="ECO:0000256" key="7">
    <source>
        <dbReference type="ARBA" id="ARBA00023157"/>
    </source>
</evidence>
<dbReference type="AlphaFoldDB" id="A0A0B5EFD1"/>
<protein>
    <recommendedName>
        <fullName evidence="8">Probable subtilase-type protease inhibitor</fullName>
    </recommendedName>
</protein>
<gene>
    <name evidence="8" type="primary">sti</name>
    <name evidence="11" type="ORF">SLNWT_0347</name>
</gene>